<keyword evidence="2" id="KW-0472">Membrane</keyword>
<feature type="region of interest" description="Disordered" evidence="1">
    <location>
        <begin position="283"/>
        <end position="303"/>
    </location>
</feature>
<evidence type="ECO:0008006" key="6">
    <source>
        <dbReference type="Google" id="ProtNLM"/>
    </source>
</evidence>
<evidence type="ECO:0000313" key="5">
    <source>
        <dbReference type="Proteomes" id="UP000019335"/>
    </source>
</evidence>
<gene>
    <name evidence="4" type="ORF">Naga_100200g10</name>
</gene>
<feature type="transmembrane region" description="Helical" evidence="2">
    <location>
        <begin position="252"/>
        <end position="273"/>
    </location>
</feature>
<dbReference type="InterPro" id="IPR008537">
    <property type="entry name" value="DUF819"/>
</dbReference>
<feature type="transmembrane region" description="Helical" evidence="2">
    <location>
        <begin position="456"/>
        <end position="479"/>
    </location>
</feature>
<accession>W7TV24</accession>
<evidence type="ECO:0000256" key="3">
    <source>
        <dbReference type="SAM" id="SignalP"/>
    </source>
</evidence>
<feature type="transmembrane region" description="Helical" evidence="2">
    <location>
        <begin position="188"/>
        <end position="207"/>
    </location>
</feature>
<dbReference type="Proteomes" id="UP000019335">
    <property type="component" value="Chromosome 2"/>
</dbReference>
<sequence length="491" mass="50812">MGRVLPSKSHALVITALMIMTSDAFVPPRPRLMPIEHLTGPSIARPTTYATKGGPAPLPFRAISDPASFSTKRLAAMGCTQHVASGAIPFTATLMASMQTSPWWVWSMLLLASTTGVAAERTKIGAALSSPLITMAVALVACNLGFLPSAAPAYTSVNKFLVPLAIPLLLLDANLFKVLTQTGRLLRSFVLGSIGTVLGTLIAAWFVPLGSLGAAGKEGWMIAAALASRHIGGAVNFVAVSETLGMSAELTAAGIAADNLVVSFYFGLLFWLARDLEPEDEVLHANGGGGGGPKGTREPVEQATWSATEPPSLGYLKALSLASLLCMVGTWVSEGLLQGAISSIPVISLLSVATATLFPRACSSVTEPAGHLAVILMNLFFSVTGAQGKLSQVLVTAPRLFLLSAVQLVFHLTFLLGAGRGLLRLPLKELLVASNANVGGPTTAAAMAGSKRWKSLVLPGILTGILGYASATFIGLALGRSVLAKIVTRGV</sequence>
<comment type="caution">
    <text evidence="4">The sequence shown here is derived from an EMBL/GenBank/DDBJ whole genome shotgun (WGS) entry which is preliminary data.</text>
</comment>
<evidence type="ECO:0000256" key="1">
    <source>
        <dbReference type="SAM" id="MobiDB-lite"/>
    </source>
</evidence>
<evidence type="ECO:0000313" key="4">
    <source>
        <dbReference type="EMBL" id="EWM29967.1"/>
    </source>
</evidence>
<reference evidence="4 5" key="1">
    <citation type="journal article" date="2014" name="Mol. Plant">
        <title>Chromosome Scale Genome Assembly and Transcriptome Profiling of Nannochloropsis gaditana in Nitrogen Depletion.</title>
        <authorList>
            <person name="Corteggiani Carpinelli E."/>
            <person name="Telatin A."/>
            <person name="Vitulo N."/>
            <person name="Forcato C."/>
            <person name="D'Angelo M."/>
            <person name="Schiavon R."/>
            <person name="Vezzi A."/>
            <person name="Giacometti G.M."/>
            <person name="Morosinotto T."/>
            <person name="Valle G."/>
        </authorList>
    </citation>
    <scope>NUCLEOTIDE SEQUENCE [LARGE SCALE GENOMIC DNA]</scope>
    <source>
        <strain evidence="4 5">B-31</strain>
    </source>
</reference>
<keyword evidence="3" id="KW-0732">Signal</keyword>
<dbReference type="EMBL" id="AZIL01000096">
    <property type="protein sequence ID" value="EWM29967.1"/>
    <property type="molecule type" value="Genomic_DNA"/>
</dbReference>
<dbReference type="PANTHER" id="PTHR34289:SF3">
    <property type="entry name" value="PROTEIN, PUTATIVE (DUF819)-RELATED"/>
    <property type="match status" value="1"/>
</dbReference>
<feature type="signal peptide" evidence="3">
    <location>
        <begin position="1"/>
        <end position="24"/>
    </location>
</feature>
<keyword evidence="2" id="KW-1133">Transmembrane helix</keyword>
<feature type="chain" id="PRO_5004901321" description="DUF819 domain-containing protein" evidence="3">
    <location>
        <begin position="25"/>
        <end position="491"/>
    </location>
</feature>
<dbReference type="AlphaFoldDB" id="W7TV24"/>
<proteinExistence type="predicted"/>
<name>W7TV24_9STRA</name>
<feature type="transmembrane region" description="Helical" evidence="2">
    <location>
        <begin position="370"/>
        <end position="388"/>
    </location>
</feature>
<feature type="transmembrane region" description="Helical" evidence="2">
    <location>
        <begin position="132"/>
        <end position="154"/>
    </location>
</feature>
<protein>
    <recommendedName>
        <fullName evidence="6">DUF819 domain-containing protein</fullName>
    </recommendedName>
</protein>
<dbReference type="PANTHER" id="PTHR34289">
    <property type="entry name" value="PROTEIN, PUTATIVE (DUF819)-RELATED"/>
    <property type="match status" value="1"/>
</dbReference>
<feature type="transmembrane region" description="Helical" evidence="2">
    <location>
        <begin position="160"/>
        <end position="176"/>
    </location>
</feature>
<keyword evidence="5" id="KW-1185">Reference proteome</keyword>
<dbReference type="OrthoDB" id="45797at2759"/>
<evidence type="ECO:0000256" key="2">
    <source>
        <dbReference type="SAM" id="Phobius"/>
    </source>
</evidence>
<organism evidence="4 5">
    <name type="scientific">Nannochloropsis gaditana</name>
    <dbReference type="NCBI Taxonomy" id="72520"/>
    <lineage>
        <taxon>Eukaryota</taxon>
        <taxon>Sar</taxon>
        <taxon>Stramenopiles</taxon>
        <taxon>Ochrophyta</taxon>
        <taxon>Eustigmatophyceae</taxon>
        <taxon>Eustigmatales</taxon>
        <taxon>Monodopsidaceae</taxon>
        <taxon>Nannochloropsis</taxon>
    </lineage>
</organism>
<dbReference type="Pfam" id="PF05684">
    <property type="entry name" value="DUF819"/>
    <property type="match status" value="1"/>
</dbReference>
<feature type="transmembrane region" description="Helical" evidence="2">
    <location>
        <begin position="400"/>
        <end position="423"/>
    </location>
</feature>
<keyword evidence="2" id="KW-0812">Transmembrane</keyword>
<feature type="transmembrane region" description="Helical" evidence="2">
    <location>
        <begin position="339"/>
        <end position="358"/>
    </location>
</feature>